<evidence type="ECO:0000313" key="11">
    <source>
        <dbReference type="EMBL" id="PHT70613.1"/>
    </source>
</evidence>
<keyword evidence="6" id="KW-0804">Transcription</keyword>
<reference evidence="11 12" key="2">
    <citation type="journal article" date="2017" name="Genome Biol.">
        <title>New reference genome sequences of hot pepper reveal the massive evolution of plant disease-resistance genes by retroduplication.</title>
        <authorList>
            <person name="Kim S."/>
            <person name="Park J."/>
            <person name="Yeom S.I."/>
            <person name="Kim Y.M."/>
            <person name="Seo E."/>
            <person name="Kim K.T."/>
            <person name="Kim M.S."/>
            <person name="Lee J.M."/>
            <person name="Cheong K."/>
            <person name="Shin H.S."/>
            <person name="Kim S.B."/>
            <person name="Han K."/>
            <person name="Lee J."/>
            <person name="Park M."/>
            <person name="Lee H.A."/>
            <person name="Lee H.Y."/>
            <person name="Lee Y."/>
            <person name="Oh S."/>
            <person name="Lee J.H."/>
            <person name="Choi E."/>
            <person name="Choi E."/>
            <person name="Lee S.E."/>
            <person name="Jeon J."/>
            <person name="Kim H."/>
            <person name="Choi G."/>
            <person name="Song H."/>
            <person name="Lee J."/>
            <person name="Lee S.C."/>
            <person name="Kwon J.K."/>
            <person name="Lee H.Y."/>
            <person name="Koo N."/>
            <person name="Hong Y."/>
            <person name="Kim R.W."/>
            <person name="Kang W.H."/>
            <person name="Huh J.H."/>
            <person name="Kang B.C."/>
            <person name="Yang T.J."/>
            <person name="Lee Y.H."/>
            <person name="Bennetzen J.L."/>
            <person name="Choi D."/>
        </authorList>
    </citation>
    <scope>NUCLEOTIDE SEQUENCE [LARGE SCALE GENOMIC DNA]</scope>
    <source>
        <strain evidence="12">cv. CM334</strain>
    </source>
</reference>
<gene>
    <name evidence="11" type="ORF">T459_25717</name>
</gene>
<feature type="compositionally biased region" description="Low complexity" evidence="9">
    <location>
        <begin position="206"/>
        <end position="221"/>
    </location>
</feature>
<dbReference type="GO" id="GO:0000160">
    <property type="term" value="P:phosphorelay signal transduction system"/>
    <property type="evidence" value="ECO:0007669"/>
    <property type="project" value="UniProtKB-KW"/>
</dbReference>
<keyword evidence="4" id="KW-0805">Transcription regulation</keyword>
<comment type="caution">
    <text evidence="8">Lacks conserved residue(s) required for the propagation of feature annotation.</text>
</comment>
<feature type="region of interest" description="Disordered" evidence="9">
    <location>
        <begin position="426"/>
        <end position="471"/>
    </location>
</feature>
<dbReference type="STRING" id="4072.A0A2G2YLI6"/>
<dbReference type="PROSITE" id="PS50110">
    <property type="entry name" value="RESPONSE_REGULATORY"/>
    <property type="match status" value="1"/>
</dbReference>
<comment type="subcellular location">
    <subcellularLocation>
        <location evidence="1">Nucleus</location>
    </subcellularLocation>
</comment>
<dbReference type="InterPro" id="IPR045279">
    <property type="entry name" value="ARR-like"/>
</dbReference>
<evidence type="ECO:0000256" key="7">
    <source>
        <dbReference type="ARBA" id="ARBA00023242"/>
    </source>
</evidence>
<feature type="region of interest" description="Disordered" evidence="9">
    <location>
        <begin position="492"/>
        <end position="523"/>
    </location>
</feature>
<comment type="caution">
    <text evidence="11">The sequence shown here is derived from an EMBL/GenBank/DDBJ whole genome shotgun (WGS) entry which is preliminary data.</text>
</comment>
<keyword evidence="3" id="KW-0902">Two-component regulatory system</keyword>
<dbReference type="GO" id="GO:0010017">
    <property type="term" value="P:red or far-red light signaling pathway"/>
    <property type="evidence" value="ECO:0007669"/>
    <property type="project" value="EnsemblPlants"/>
</dbReference>
<feature type="region of interest" description="Disordered" evidence="9">
    <location>
        <begin position="206"/>
        <end position="275"/>
    </location>
</feature>
<protein>
    <recommendedName>
        <fullName evidence="10">Response regulatory domain-containing protein</fullName>
    </recommendedName>
</protein>
<feature type="compositionally biased region" description="Basic and acidic residues" evidence="9">
    <location>
        <begin position="225"/>
        <end position="242"/>
    </location>
</feature>
<proteinExistence type="inferred from homology"/>
<dbReference type="PANTHER" id="PTHR43874:SF125">
    <property type="entry name" value="TWO-COMPONENT RESPONSE REGULATOR-LIKE APRR7"/>
    <property type="match status" value="1"/>
</dbReference>
<dbReference type="GO" id="GO:0007623">
    <property type="term" value="P:circadian rhythm"/>
    <property type="evidence" value="ECO:0007669"/>
    <property type="project" value="EnsemblPlants"/>
</dbReference>
<dbReference type="CDD" id="cd17582">
    <property type="entry name" value="psREC_PRR"/>
    <property type="match status" value="1"/>
</dbReference>
<dbReference type="Gramene" id="PHT70613">
    <property type="protein sequence ID" value="PHT70613"/>
    <property type="gene ID" value="T459_25717"/>
</dbReference>
<dbReference type="Gene3D" id="3.40.50.2300">
    <property type="match status" value="1"/>
</dbReference>
<dbReference type="SMART" id="SM00448">
    <property type="entry name" value="REC"/>
    <property type="match status" value="1"/>
</dbReference>
<accession>A0A2G2YLI6</accession>
<dbReference type="SUPFAM" id="SSF52172">
    <property type="entry name" value="CheY-like"/>
    <property type="match status" value="1"/>
</dbReference>
<feature type="region of interest" description="Disordered" evidence="9">
    <location>
        <begin position="664"/>
        <end position="698"/>
    </location>
</feature>
<evidence type="ECO:0000313" key="12">
    <source>
        <dbReference type="Proteomes" id="UP000222542"/>
    </source>
</evidence>
<evidence type="ECO:0000256" key="3">
    <source>
        <dbReference type="ARBA" id="ARBA00023012"/>
    </source>
</evidence>
<dbReference type="GO" id="GO:0045892">
    <property type="term" value="P:negative regulation of DNA-templated transcription"/>
    <property type="evidence" value="ECO:0007669"/>
    <property type="project" value="EnsemblPlants"/>
</dbReference>
<keyword evidence="7" id="KW-0539">Nucleus</keyword>
<dbReference type="PANTHER" id="PTHR43874">
    <property type="entry name" value="TWO-COMPONENT RESPONSE REGULATOR"/>
    <property type="match status" value="1"/>
</dbReference>
<evidence type="ECO:0000256" key="6">
    <source>
        <dbReference type="ARBA" id="ARBA00023163"/>
    </source>
</evidence>
<organism evidence="11 12">
    <name type="scientific">Capsicum annuum</name>
    <name type="common">Capsicum pepper</name>
    <dbReference type="NCBI Taxonomy" id="4072"/>
    <lineage>
        <taxon>Eukaryota</taxon>
        <taxon>Viridiplantae</taxon>
        <taxon>Streptophyta</taxon>
        <taxon>Embryophyta</taxon>
        <taxon>Tracheophyta</taxon>
        <taxon>Spermatophyta</taxon>
        <taxon>Magnoliopsida</taxon>
        <taxon>eudicotyledons</taxon>
        <taxon>Gunneridae</taxon>
        <taxon>Pentapetalae</taxon>
        <taxon>asterids</taxon>
        <taxon>lamiids</taxon>
        <taxon>Solanales</taxon>
        <taxon>Solanaceae</taxon>
        <taxon>Solanoideae</taxon>
        <taxon>Capsiceae</taxon>
        <taxon>Capsicum</taxon>
    </lineage>
</organism>
<keyword evidence="12" id="KW-1185">Reference proteome</keyword>
<dbReference type="FunFam" id="3.40.50.2300:FF:000214">
    <property type="entry name" value="Two-component response regulator-like PRR37"/>
    <property type="match status" value="1"/>
</dbReference>
<dbReference type="GO" id="GO:0005634">
    <property type="term" value="C:nucleus"/>
    <property type="evidence" value="ECO:0007669"/>
    <property type="project" value="UniProtKB-SubCell"/>
</dbReference>
<sequence>MNIVGDEDKEMLDEEKAIGDGIFREGLNVVKDNEFKIGTISNDRIEEREITLQAQHGVKLQEQQQSQGSAACWQQFLHVTSIKVLLVENDDSTRHIVSALLRNCNYEVIEAANGLQAWKILENLTNHIDLVLTEVVMPCLSGLCLLCKIMSHYTRKTIPVIMMSSHDSMGLVFKCLSKGAVDFLVKPIRKNELKNLWQHVWRRCHSSSGSGSESGTQTQKSIKSKSSEKSENNSGSNDREDNGSDGLNVGNSSEDGSGTQNSWTKQAVEADSSQAVSPMNQLLECPDSTCAQVIRSNADTAANKNAQINAKRKCQEEEDHPDSIAEEPSLKTIPRYQKSQPENAIQVPAKLVDAEHKTLPAINSKTRSLKMNKHQADLDGNFPSTEYHDVTAETPHPRTNSRRLNKAVQVLDINNSSIGESKELSLKRLRGPKEPEKTAQDNRNVLRRSDLSAFSRYNSSSNPTRTPDGITLSSSLINNGQEVAKNESCDIPTHTNEKFLNPSSSGTGNVIDKGSTTNKLSEEPLLSRDKAEATSTIKGLCSLSAFKPAKVDFRISPQQVPHIKLKPCNTQATDNLALGGSHTDILVHHSHQHHHHHHFHDLDQDCTSTHVDFSLKKLIVDGPSCISSNILARPCEGNPEYHSLNRSASGSNRGSNVQDVSCTAINAGGTNGESDNGLAGKNESGDASGSGCGNTTDPSELVRAAALTKFQQKKKDRCFKKKGVATLDGMRLT</sequence>
<dbReference type="GO" id="GO:0003677">
    <property type="term" value="F:DNA binding"/>
    <property type="evidence" value="ECO:0007669"/>
    <property type="project" value="EnsemblPlants"/>
</dbReference>
<dbReference type="Pfam" id="PF00072">
    <property type="entry name" value="Response_reg"/>
    <property type="match status" value="1"/>
</dbReference>
<keyword evidence="5" id="KW-0090">Biological rhythms</keyword>
<evidence type="ECO:0000259" key="10">
    <source>
        <dbReference type="PROSITE" id="PS50110"/>
    </source>
</evidence>
<dbReference type="GO" id="GO:0009736">
    <property type="term" value="P:cytokinin-activated signaling pathway"/>
    <property type="evidence" value="ECO:0007669"/>
    <property type="project" value="InterPro"/>
</dbReference>
<feature type="region of interest" description="Disordered" evidence="9">
    <location>
        <begin position="310"/>
        <end position="333"/>
    </location>
</feature>
<dbReference type="Proteomes" id="UP000222542">
    <property type="component" value="Unassembled WGS sequence"/>
</dbReference>
<evidence type="ECO:0000256" key="1">
    <source>
        <dbReference type="ARBA" id="ARBA00004123"/>
    </source>
</evidence>
<feature type="compositionally biased region" description="Polar residues" evidence="9">
    <location>
        <begin position="455"/>
        <end position="471"/>
    </location>
</feature>
<evidence type="ECO:0000256" key="8">
    <source>
        <dbReference type="PROSITE-ProRule" id="PRU00169"/>
    </source>
</evidence>
<comment type="similarity">
    <text evidence="2">Belongs to the ARR-like family.</text>
</comment>
<feature type="domain" description="Response regulatory" evidence="10">
    <location>
        <begin position="83"/>
        <end position="201"/>
    </location>
</feature>
<feature type="compositionally biased region" description="Polar residues" evidence="9">
    <location>
        <begin position="249"/>
        <end position="275"/>
    </location>
</feature>
<dbReference type="InterPro" id="IPR011006">
    <property type="entry name" value="CheY-like_superfamily"/>
</dbReference>
<evidence type="ECO:0000256" key="2">
    <source>
        <dbReference type="ARBA" id="ARBA00010330"/>
    </source>
</evidence>
<dbReference type="AlphaFoldDB" id="A0A2G2YLI6"/>
<name>A0A2G2YLI6_CAPAN</name>
<evidence type="ECO:0000256" key="4">
    <source>
        <dbReference type="ARBA" id="ARBA00023015"/>
    </source>
</evidence>
<evidence type="ECO:0000256" key="9">
    <source>
        <dbReference type="SAM" id="MobiDB-lite"/>
    </source>
</evidence>
<feature type="compositionally biased region" description="Basic and acidic residues" evidence="9">
    <location>
        <begin position="426"/>
        <end position="440"/>
    </location>
</feature>
<dbReference type="InterPro" id="IPR001789">
    <property type="entry name" value="Sig_transdc_resp-reg_receiver"/>
</dbReference>
<reference evidence="11 12" key="1">
    <citation type="journal article" date="2014" name="Nat. Genet.">
        <title>Genome sequence of the hot pepper provides insights into the evolution of pungency in Capsicum species.</title>
        <authorList>
            <person name="Kim S."/>
            <person name="Park M."/>
            <person name="Yeom S.I."/>
            <person name="Kim Y.M."/>
            <person name="Lee J.M."/>
            <person name="Lee H.A."/>
            <person name="Seo E."/>
            <person name="Choi J."/>
            <person name="Cheong K."/>
            <person name="Kim K.T."/>
            <person name="Jung K."/>
            <person name="Lee G.W."/>
            <person name="Oh S.K."/>
            <person name="Bae C."/>
            <person name="Kim S.B."/>
            <person name="Lee H.Y."/>
            <person name="Kim S.Y."/>
            <person name="Kim M.S."/>
            <person name="Kang B.C."/>
            <person name="Jo Y.D."/>
            <person name="Yang H.B."/>
            <person name="Jeong H.J."/>
            <person name="Kang W.H."/>
            <person name="Kwon J.K."/>
            <person name="Shin C."/>
            <person name="Lim J.Y."/>
            <person name="Park J.H."/>
            <person name="Huh J.H."/>
            <person name="Kim J.S."/>
            <person name="Kim B.D."/>
            <person name="Cohen O."/>
            <person name="Paran I."/>
            <person name="Suh M.C."/>
            <person name="Lee S.B."/>
            <person name="Kim Y.K."/>
            <person name="Shin Y."/>
            <person name="Noh S.J."/>
            <person name="Park J."/>
            <person name="Seo Y.S."/>
            <person name="Kwon S.Y."/>
            <person name="Kim H.A."/>
            <person name="Park J.M."/>
            <person name="Kim H.J."/>
            <person name="Choi S.B."/>
            <person name="Bosland P.W."/>
            <person name="Reeves G."/>
            <person name="Jo S.H."/>
            <person name="Lee B.W."/>
            <person name="Cho H.T."/>
            <person name="Choi H.S."/>
            <person name="Lee M.S."/>
            <person name="Yu Y."/>
            <person name="Do Choi Y."/>
            <person name="Park B.S."/>
            <person name="van Deynze A."/>
            <person name="Ashrafi H."/>
            <person name="Hill T."/>
            <person name="Kim W.T."/>
            <person name="Pai H.S."/>
            <person name="Ahn H.K."/>
            <person name="Yeam I."/>
            <person name="Giovannoni J.J."/>
            <person name="Rose J.K."/>
            <person name="Sorensen I."/>
            <person name="Lee S.J."/>
            <person name="Kim R.W."/>
            <person name="Choi I.Y."/>
            <person name="Choi B.S."/>
            <person name="Lim J.S."/>
            <person name="Lee Y.H."/>
            <person name="Choi D."/>
        </authorList>
    </citation>
    <scope>NUCLEOTIDE SEQUENCE [LARGE SCALE GENOMIC DNA]</scope>
    <source>
        <strain evidence="12">cv. CM334</strain>
    </source>
</reference>
<dbReference type="EMBL" id="AYRZ02000010">
    <property type="protein sequence ID" value="PHT70613.1"/>
    <property type="molecule type" value="Genomic_DNA"/>
</dbReference>
<dbReference type="OMA" id="CDIPTHT"/>
<feature type="compositionally biased region" description="Polar residues" evidence="9">
    <location>
        <begin position="501"/>
        <end position="519"/>
    </location>
</feature>
<evidence type="ECO:0000256" key="5">
    <source>
        <dbReference type="ARBA" id="ARBA00023108"/>
    </source>
</evidence>